<dbReference type="OrthoDB" id="3383849at2"/>
<name>A0A285L7X6_9NOCA</name>
<proteinExistence type="predicted"/>
<evidence type="ECO:0000256" key="2">
    <source>
        <dbReference type="SAM" id="SignalP"/>
    </source>
</evidence>
<keyword evidence="2" id="KW-0732">Signal</keyword>
<evidence type="ECO:0008006" key="5">
    <source>
        <dbReference type="Google" id="ProtNLM"/>
    </source>
</evidence>
<protein>
    <recommendedName>
        <fullName evidence="5">Large secreted protein</fullName>
    </recommendedName>
</protein>
<dbReference type="PROSITE" id="PS51257">
    <property type="entry name" value="PROKAR_LIPOPROTEIN"/>
    <property type="match status" value="1"/>
</dbReference>
<feature type="chain" id="PRO_5039472903" description="Large secreted protein" evidence="2">
    <location>
        <begin position="21"/>
        <end position="150"/>
    </location>
</feature>
<organism evidence="3 4">
    <name type="scientific">Nocardia amikacinitolerans</name>
    <dbReference type="NCBI Taxonomy" id="756689"/>
    <lineage>
        <taxon>Bacteria</taxon>
        <taxon>Bacillati</taxon>
        <taxon>Actinomycetota</taxon>
        <taxon>Actinomycetes</taxon>
        <taxon>Mycobacteriales</taxon>
        <taxon>Nocardiaceae</taxon>
        <taxon>Nocardia</taxon>
    </lineage>
</organism>
<evidence type="ECO:0000256" key="1">
    <source>
        <dbReference type="SAM" id="MobiDB-lite"/>
    </source>
</evidence>
<feature type="region of interest" description="Disordered" evidence="1">
    <location>
        <begin position="26"/>
        <end position="62"/>
    </location>
</feature>
<feature type="signal peptide" evidence="2">
    <location>
        <begin position="1"/>
        <end position="20"/>
    </location>
</feature>
<dbReference type="RefSeq" id="WP_097245467.1">
    <property type="nucleotide sequence ID" value="NZ_JAMTCV010000001.1"/>
</dbReference>
<gene>
    <name evidence="3" type="ORF">SAMN04244553_2626</name>
</gene>
<reference evidence="3 4" key="1">
    <citation type="submission" date="2017-09" db="EMBL/GenBank/DDBJ databases">
        <authorList>
            <person name="Ehlers B."/>
            <person name="Leendertz F.H."/>
        </authorList>
    </citation>
    <scope>NUCLEOTIDE SEQUENCE [LARGE SCALE GENOMIC DNA]</scope>
    <source>
        <strain evidence="3 4">DSM 45537</strain>
    </source>
</reference>
<dbReference type="EMBL" id="OBEG01000002">
    <property type="protein sequence ID" value="SNY81048.1"/>
    <property type="molecule type" value="Genomic_DNA"/>
</dbReference>
<sequence length="150" mass="15441">MNRRRTSLALATLLLGLAVAGCGSSNDEGAQQNTTPGATTSAPPTPSEVAQPQGQPFTADPTIVGAHPIPFSSWARVADDKIAVNFQTGAPECYGVDAVTTETDKTVTVELRGGTRADAVGRMCVMIAVFGTMEIPLKAPLGDRTVLSAA</sequence>
<evidence type="ECO:0000313" key="4">
    <source>
        <dbReference type="Proteomes" id="UP000219565"/>
    </source>
</evidence>
<accession>A0A285L7X6</accession>
<evidence type="ECO:0000313" key="3">
    <source>
        <dbReference type="EMBL" id="SNY81048.1"/>
    </source>
</evidence>
<dbReference type="AlphaFoldDB" id="A0A285L7X6"/>
<dbReference type="Proteomes" id="UP000219565">
    <property type="component" value="Unassembled WGS sequence"/>
</dbReference>
<keyword evidence="4" id="KW-1185">Reference proteome</keyword>